<comment type="similarity">
    <text evidence="1">Belongs to the UPF0065 (bug) family.</text>
</comment>
<dbReference type="SUPFAM" id="SSF53850">
    <property type="entry name" value="Periplasmic binding protein-like II"/>
    <property type="match status" value="1"/>
</dbReference>
<dbReference type="Pfam" id="PF03401">
    <property type="entry name" value="TctC"/>
    <property type="match status" value="1"/>
</dbReference>
<dbReference type="CDD" id="cd13578">
    <property type="entry name" value="PBP2_Bug27"/>
    <property type="match status" value="1"/>
</dbReference>
<protein>
    <submittedName>
        <fullName evidence="3">Tripartite tricarboxylate transporter substrate binding protein</fullName>
    </submittedName>
</protein>
<dbReference type="RefSeq" id="WP_124686911.1">
    <property type="nucleotide sequence ID" value="NZ_CP033971.1"/>
</dbReference>
<accession>A0A3G8HC57</accession>
<feature type="chain" id="PRO_5018250134" evidence="2">
    <location>
        <begin position="22"/>
        <end position="324"/>
    </location>
</feature>
<proteinExistence type="inferred from homology"/>
<feature type="signal peptide" evidence="2">
    <location>
        <begin position="1"/>
        <end position="21"/>
    </location>
</feature>
<dbReference type="PANTHER" id="PTHR42928:SF5">
    <property type="entry name" value="BLR1237 PROTEIN"/>
    <property type="match status" value="1"/>
</dbReference>
<sequence>MNNLRRVLLIAPIAMACTVAAAQTTPAYPSKPVKIIVPFAPGGTTDLLARILAQRMTVAWGQPVIVENRPGVGGTIGAGMVARSPADGYTLLLGTVHHTIAQAVYKNLPYNFGRDFAPVSVMAMVPNVVVVNNAVPATTIEALVALAKSQPGKLNYGTAGAGTAHHLIGEMFKTRAGVDLVHVPYKGSGPAVADLMGGQVQVMFDTLTSALPQIKAHKTRALAVTTARRASAMPELPTLSETVLPGFDVGTWFGIVAPSGTPAPIVDKIQGEIRRMVAAPEVRRQLHDIGAEPVGSTPAHMGAQIKAELQAYETLAKQVKLVVE</sequence>
<dbReference type="Gene3D" id="3.40.190.150">
    <property type="entry name" value="Bordetella uptake gene, domain 1"/>
    <property type="match status" value="1"/>
</dbReference>
<evidence type="ECO:0000313" key="4">
    <source>
        <dbReference type="Proteomes" id="UP000270411"/>
    </source>
</evidence>
<evidence type="ECO:0000256" key="1">
    <source>
        <dbReference type="ARBA" id="ARBA00006987"/>
    </source>
</evidence>
<evidence type="ECO:0000256" key="2">
    <source>
        <dbReference type="SAM" id="SignalP"/>
    </source>
</evidence>
<dbReference type="AlphaFoldDB" id="A0A3G8HC57"/>
<organism evidence="3 4">
    <name type="scientific">Cupriavidus pauculus</name>
    <dbReference type="NCBI Taxonomy" id="82633"/>
    <lineage>
        <taxon>Bacteria</taxon>
        <taxon>Pseudomonadati</taxon>
        <taxon>Pseudomonadota</taxon>
        <taxon>Betaproteobacteria</taxon>
        <taxon>Burkholderiales</taxon>
        <taxon>Burkholderiaceae</taxon>
        <taxon>Cupriavidus</taxon>
    </lineage>
</organism>
<dbReference type="Proteomes" id="UP000270411">
    <property type="component" value="Plasmid unnamed2"/>
</dbReference>
<dbReference type="PIRSF" id="PIRSF017082">
    <property type="entry name" value="YflP"/>
    <property type="match status" value="1"/>
</dbReference>
<geneLocation type="plasmid" evidence="3">
    <name>unnamed2</name>
</geneLocation>
<evidence type="ECO:0000313" key="3">
    <source>
        <dbReference type="EMBL" id="AZG17182.1"/>
    </source>
</evidence>
<dbReference type="OrthoDB" id="8678477at2"/>
<keyword evidence="3" id="KW-0614">Plasmid</keyword>
<gene>
    <name evidence="3" type="ORF">EHF44_27330</name>
</gene>
<dbReference type="PROSITE" id="PS51257">
    <property type="entry name" value="PROKAR_LIPOPROTEIN"/>
    <property type="match status" value="1"/>
</dbReference>
<keyword evidence="2" id="KW-0732">Signal</keyword>
<dbReference type="KEGG" id="cpau:EHF44_27330"/>
<dbReference type="InterPro" id="IPR042100">
    <property type="entry name" value="Bug_dom1"/>
</dbReference>
<dbReference type="InterPro" id="IPR005064">
    <property type="entry name" value="BUG"/>
</dbReference>
<reference evidence="4" key="1">
    <citation type="submission" date="2018-11" db="EMBL/GenBank/DDBJ databases">
        <title>FDA dAtabase for Regulatory Grade micrObial Sequences (FDA-ARGOS): Supporting development and validation of Infectious Disease Dx tests.</title>
        <authorList>
            <person name="Goldberg B."/>
            <person name="Campos J."/>
            <person name="Tallon L."/>
            <person name="Sadzewicz L."/>
            <person name="Zhao X."/>
            <person name="Vavikolanu K."/>
            <person name="Mehta A."/>
            <person name="Aluvathingal J."/>
            <person name="Nadendla S."/>
            <person name="Geyer C."/>
            <person name="Nandy P."/>
            <person name="Yan Y."/>
            <person name="Sichtig H."/>
        </authorList>
    </citation>
    <scope>NUCLEOTIDE SEQUENCE [LARGE SCALE GENOMIC DNA]</scope>
    <source>
        <strain evidence="4">FDAARGOS_614</strain>
        <plasmid evidence="4">unnamed2</plasmid>
    </source>
</reference>
<dbReference type="EMBL" id="CP033971">
    <property type="protein sequence ID" value="AZG17182.1"/>
    <property type="molecule type" value="Genomic_DNA"/>
</dbReference>
<dbReference type="Gene3D" id="3.40.190.10">
    <property type="entry name" value="Periplasmic binding protein-like II"/>
    <property type="match status" value="1"/>
</dbReference>
<dbReference type="PANTHER" id="PTHR42928">
    <property type="entry name" value="TRICARBOXYLATE-BINDING PROTEIN"/>
    <property type="match status" value="1"/>
</dbReference>
<name>A0A3G8HC57_9BURK</name>